<dbReference type="InterPro" id="IPR016161">
    <property type="entry name" value="Ald_DH/histidinol_DH"/>
</dbReference>
<name>H0QTC5_ARTG1</name>
<dbReference type="GO" id="GO:0016491">
    <property type="term" value="F:oxidoreductase activity"/>
    <property type="evidence" value="ECO:0007669"/>
    <property type="project" value="UniProtKB-KW"/>
</dbReference>
<dbReference type="Proteomes" id="UP000003828">
    <property type="component" value="Unassembled WGS sequence"/>
</dbReference>
<evidence type="ECO:0000313" key="2">
    <source>
        <dbReference type="EMBL" id="GAB16076.1"/>
    </source>
</evidence>
<keyword evidence="3" id="KW-1185">Reference proteome</keyword>
<dbReference type="Gene3D" id="3.40.605.10">
    <property type="entry name" value="Aldehyde Dehydrogenase, Chain A, domain 1"/>
    <property type="match status" value="1"/>
</dbReference>
<proteinExistence type="predicted"/>
<comment type="caution">
    <text evidence="2">The sequence shown here is derived from an EMBL/GenBank/DDBJ whole genome shotgun (WGS) entry which is preliminary data.</text>
</comment>
<evidence type="ECO:0000313" key="3">
    <source>
        <dbReference type="Proteomes" id="UP000003828"/>
    </source>
</evidence>
<dbReference type="InterPro" id="IPR016162">
    <property type="entry name" value="Ald_DH_N"/>
</dbReference>
<dbReference type="AlphaFoldDB" id="H0QTC5"/>
<dbReference type="SUPFAM" id="SSF53720">
    <property type="entry name" value="ALDH-like"/>
    <property type="match status" value="1"/>
</dbReference>
<dbReference type="eggNOG" id="COG1012">
    <property type="taxonomic scope" value="Bacteria"/>
</dbReference>
<gene>
    <name evidence="2" type="primary">gabD</name>
    <name evidence="2" type="ORF">ARGLB_110_00370</name>
</gene>
<dbReference type="STRING" id="1077972.ARGLB_110_00370"/>
<protein>
    <submittedName>
        <fullName evidence="2">Succinate-semialdehyde dehydrogenase</fullName>
    </submittedName>
</protein>
<organism evidence="2 3">
    <name type="scientific">Arthrobacter globiformis (strain ATCC 8010 / DSM 20124 / JCM 1332 / NBRC 12137 / NCIMB 8907 / NRRL B-2979 / 168)</name>
    <dbReference type="NCBI Taxonomy" id="1077972"/>
    <lineage>
        <taxon>Bacteria</taxon>
        <taxon>Bacillati</taxon>
        <taxon>Actinomycetota</taxon>
        <taxon>Actinomycetes</taxon>
        <taxon>Micrococcales</taxon>
        <taxon>Micrococcaceae</taxon>
        <taxon>Arthrobacter</taxon>
    </lineage>
</organism>
<reference evidence="2 3" key="1">
    <citation type="submission" date="2011-12" db="EMBL/GenBank/DDBJ databases">
        <title>Whole genome shotgun sequence of Arthrobacter globiformis NBRC 12137.</title>
        <authorList>
            <person name="Miyazawa S."/>
            <person name="Hosoyama A."/>
            <person name="Tsuchikane K."/>
            <person name="Katsumata H."/>
            <person name="Yamazaki S."/>
            <person name="Fujita N."/>
        </authorList>
    </citation>
    <scope>NUCLEOTIDE SEQUENCE [LARGE SCALE GENOMIC DNA]</scope>
    <source>
        <strain evidence="2 3">NBRC 12137</strain>
    </source>
</reference>
<dbReference type="EMBL" id="BAEG01000110">
    <property type="protein sequence ID" value="GAB16076.1"/>
    <property type="molecule type" value="Genomic_DNA"/>
</dbReference>
<sequence length="69" mass="6877">MSVPAMKESDLLDSVPTGLLINGKWTPAASGKTFDVEDPATGKVLMSIADAGTEDGAAALNAAAAAQES</sequence>
<evidence type="ECO:0000256" key="1">
    <source>
        <dbReference type="ARBA" id="ARBA00023002"/>
    </source>
</evidence>
<keyword evidence="1" id="KW-0560">Oxidoreductase</keyword>
<accession>H0QTC5</accession>